<name>A0AAU9K2Z3_9CILI</name>
<dbReference type="Gene3D" id="1.10.287.950">
    <property type="entry name" value="Methyl-accepting chemotaxis protein"/>
    <property type="match status" value="1"/>
</dbReference>
<gene>
    <name evidence="2" type="ORF">BSTOLATCC_MIC55552</name>
</gene>
<dbReference type="SUPFAM" id="SSF57903">
    <property type="entry name" value="FYVE/PHD zinc finger"/>
    <property type="match status" value="1"/>
</dbReference>
<evidence type="ECO:0008006" key="4">
    <source>
        <dbReference type="Google" id="ProtNLM"/>
    </source>
</evidence>
<accession>A0AAU9K2Z3</accession>
<evidence type="ECO:0000313" key="2">
    <source>
        <dbReference type="EMBL" id="CAG9332097.1"/>
    </source>
</evidence>
<dbReference type="Proteomes" id="UP001162131">
    <property type="component" value="Unassembled WGS sequence"/>
</dbReference>
<keyword evidence="3" id="KW-1185">Reference proteome</keyword>
<evidence type="ECO:0000313" key="3">
    <source>
        <dbReference type="Proteomes" id="UP001162131"/>
    </source>
</evidence>
<organism evidence="2 3">
    <name type="scientific">Blepharisma stoltei</name>
    <dbReference type="NCBI Taxonomy" id="1481888"/>
    <lineage>
        <taxon>Eukaryota</taxon>
        <taxon>Sar</taxon>
        <taxon>Alveolata</taxon>
        <taxon>Ciliophora</taxon>
        <taxon>Postciliodesmatophora</taxon>
        <taxon>Heterotrichea</taxon>
        <taxon>Heterotrichida</taxon>
        <taxon>Blepharismidae</taxon>
        <taxon>Blepharisma</taxon>
    </lineage>
</organism>
<dbReference type="EMBL" id="CAJZBQ010000054">
    <property type="protein sequence ID" value="CAG9332097.1"/>
    <property type="molecule type" value="Genomic_DNA"/>
</dbReference>
<comment type="caution">
    <text evidence="2">The sequence shown here is derived from an EMBL/GenBank/DDBJ whole genome shotgun (WGS) entry which is preliminary data.</text>
</comment>
<dbReference type="AlphaFoldDB" id="A0AAU9K2Z3"/>
<proteinExistence type="predicted"/>
<protein>
    <recommendedName>
        <fullName evidence="4">FYVE-type domain-containing protein</fullName>
    </recommendedName>
</protein>
<feature type="coiled-coil region" evidence="1">
    <location>
        <begin position="66"/>
        <end position="195"/>
    </location>
</feature>
<reference evidence="2" key="1">
    <citation type="submission" date="2021-09" db="EMBL/GenBank/DDBJ databases">
        <authorList>
            <consortium name="AG Swart"/>
            <person name="Singh M."/>
            <person name="Singh A."/>
            <person name="Seah K."/>
            <person name="Emmerich C."/>
        </authorList>
    </citation>
    <scope>NUCLEOTIDE SEQUENCE</scope>
    <source>
        <strain evidence="2">ATCC30299</strain>
    </source>
</reference>
<keyword evidence="1" id="KW-0175">Coiled coil</keyword>
<sequence>MSSPSPSPPKAINQCYMCGLALKKKASGFACESCGKLVCDVHSKKKKENKRICDNCDISSKCNEYRNSTSDRIKEMEDELNGVKKHSRSFIHEIAELDNKIILMTKGLDKKKEEFKSKEDGIQEVINEEKRSNEERLRAIKNLDEAIDTMKESEKDIENKYSKLDKEADEIQEKLKKVLEEIEFLENSLNKKKSDAEKCLRWDSVEKLICKKCTEIFEAPPDRRSVLMRDDKAGPAISGCKTICVSF</sequence>
<evidence type="ECO:0000256" key="1">
    <source>
        <dbReference type="SAM" id="Coils"/>
    </source>
</evidence>
<dbReference type="InterPro" id="IPR011011">
    <property type="entry name" value="Znf_FYVE_PHD"/>
</dbReference>